<protein>
    <submittedName>
        <fullName evidence="2">Uncharacterized protein</fullName>
    </submittedName>
</protein>
<sequence>MQLYQAAGQGGCNIPNGWKGWNSCMIEDRRQKKVRLERYIVSFEMELDELKEELKRLQIRMESVKNDICKVNKNDDRV</sequence>
<name>A0A5J4UFE3_9EUKA</name>
<evidence type="ECO:0000256" key="1">
    <source>
        <dbReference type="SAM" id="Coils"/>
    </source>
</evidence>
<accession>A0A5J4UFE3</accession>
<reference evidence="2 3" key="1">
    <citation type="submission" date="2019-03" db="EMBL/GenBank/DDBJ databases">
        <title>Single cell metagenomics reveals metabolic interactions within the superorganism composed of flagellate Streblomastix strix and complex community of Bacteroidetes bacteria on its surface.</title>
        <authorList>
            <person name="Treitli S.C."/>
            <person name="Kolisko M."/>
            <person name="Husnik F."/>
            <person name="Keeling P."/>
            <person name="Hampl V."/>
        </authorList>
    </citation>
    <scope>NUCLEOTIDE SEQUENCE [LARGE SCALE GENOMIC DNA]</scope>
    <source>
        <strain evidence="2">ST1C</strain>
    </source>
</reference>
<dbReference type="AlphaFoldDB" id="A0A5J4UFE3"/>
<keyword evidence="1" id="KW-0175">Coiled coil</keyword>
<comment type="caution">
    <text evidence="2">The sequence shown here is derived from an EMBL/GenBank/DDBJ whole genome shotgun (WGS) entry which is preliminary data.</text>
</comment>
<evidence type="ECO:0000313" key="3">
    <source>
        <dbReference type="Proteomes" id="UP000324800"/>
    </source>
</evidence>
<proteinExistence type="predicted"/>
<evidence type="ECO:0000313" key="2">
    <source>
        <dbReference type="EMBL" id="KAA6368954.1"/>
    </source>
</evidence>
<dbReference type="Proteomes" id="UP000324800">
    <property type="component" value="Unassembled WGS sequence"/>
</dbReference>
<organism evidence="2 3">
    <name type="scientific">Streblomastix strix</name>
    <dbReference type="NCBI Taxonomy" id="222440"/>
    <lineage>
        <taxon>Eukaryota</taxon>
        <taxon>Metamonada</taxon>
        <taxon>Preaxostyla</taxon>
        <taxon>Oxymonadida</taxon>
        <taxon>Streblomastigidae</taxon>
        <taxon>Streblomastix</taxon>
    </lineage>
</organism>
<feature type="coiled-coil region" evidence="1">
    <location>
        <begin position="33"/>
        <end position="67"/>
    </location>
</feature>
<dbReference type="EMBL" id="SNRW01016839">
    <property type="protein sequence ID" value="KAA6368954.1"/>
    <property type="molecule type" value="Genomic_DNA"/>
</dbReference>
<gene>
    <name evidence="2" type="ORF">EZS28_035521</name>
</gene>